<dbReference type="Pfam" id="PF00155">
    <property type="entry name" value="Aminotran_1_2"/>
    <property type="match status" value="1"/>
</dbReference>
<keyword evidence="4 7" id="KW-0456">Lyase</keyword>
<dbReference type="AlphaFoldDB" id="A0A1M6AR85"/>
<comment type="cofactor">
    <cofactor evidence="1">
        <name>pyridoxal 5'-phosphate</name>
        <dbReference type="ChEBI" id="CHEBI:597326"/>
    </cofactor>
</comment>
<feature type="domain" description="Aminotransferase class I/classII large" evidence="6">
    <location>
        <begin position="30"/>
        <end position="383"/>
    </location>
</feature>
<evidence type="ECO:0000256" key="2">
    <source>
        <dbReference type="ARBA" id="ARBA00012224"/>
    </source>
</evidence>
<dbReference type="GO" id="GO:0030170">
    <property type="term" value="F:pyridoxal phosphate binding"/>
    <property type="evidence" value="ECO:0007669"/>
    <property type="project" value="InterPro"/>
</dbReference>
<dbReference type="Gene3D" id="3.90.1150.10">
    <property type="entry name" value="Aspartate Aminotransferase, domain 1"/>
    <property type="match status" value="1"/>
</dbReference>
<evidence type="ECO:0000256" key="3">
    <source>
        <dbReference type="ARBA" id="ARBA00022898"/>
    </source>
</evidence>
<evidence type="ECO:0000313" key="7">
    <source>
        <dbReference type="EMBL" id="SHI38975.1"/>
    </source>
</evidence>
<gene>
    <name evidence="7" type="ORF">SAMN05444373_1001134</name>
</gene>
<dbReference type="InterPro" id="IPR015422">
    <property type="entry name" value="PyrdxlP-dep_Trfase_small"/>
</dbReference>
<dbReference type="Proteomes" id="UP000324781">
    <property type="component" value="Unassembled WGS sequence"/>
</dbReference>
<dbReference type="InterPro" id="IPR004839">
    <property type="entry name" value="Aminotransferase_I/II_large"/>
</dbReference>
<name>A0A1M6AR85_9FIRM</name>
<dbReference type="InterPro" id="IPR015421">
    <property type="entry name" value="PyrdxlP-dep_Trfase_major"/>
</dbReference>
<dbReference type="EMBL" id="FQZP01000001">
    <property type="protein sequence ID" value="SHI38975.1"/>
    <property type="molecule type" value="Genomic_DNA"/>
</dbReference>
<dbReference type="CDD" id="cd00609">
    <property type="entry name" value="AAT_like"/>
    <property type="match status" value="1"/>
</dbReference>
<keyword evidence="3" id="KW-0663">Pyridoxal phosphate</keyword>
<dbReference type="EC" id="4.4.1.13" evidence="2"/>
<dbReference type="RefSeq" id="WP_149677400.1">
    <property type="nucleotide sequence ID" value="NZ_FQZP01000001.1"/>
</dbReference>
<dbReference type="NCBIfam" id="TIGR04350">
    <property type="entry name" value="C_S_lyase_PatB"/>
    <property type="match status" value="1"/>
</dbReference>
<evidence type="ECO:0000256" key="4">
    <source>
        <dbReference type="ARBA" id="ARBA00023239"/>
    </source>
</evidence>
<comment type="similarity">
    <text evidence="5">Belongs to the class-II pyridoxal-phosphate-dependent aminotransferase family. MalY/PatB cystathionine beta-lyase subfamily.</text>
</comment>
<dbReference type="InterPro" id="IPR027619">
    <property type="entry name" value="C-S_lyase_PatB-like"/>
</dbReference>
<evidence type="ECO:0000256" key="5">
    <source>
        <dbReference type="ARBA" id="ARBA00037974"/>
    </source>
</evidence>
<proteinExistence type="inferred from homology"/>
<keyword evidence="8" id="KW-1185">Reference proteome</keyword>
<evidence type="ECO:0000259" key="6">
    <source>
        <dbReference type="Pfam" id="PF00155"/>
    </source>
</evidence>
<dbReference type="InterPro" id="IPR051798">
    <property type="entry name" value="Class-II_PLP-Dep_Aminotrans"/>
</dbReference>
<protein>
    <recommendedName>
        <fullName evidence="2">cysteine-S-conjugate beta-lyase</fullName>
        <ecNumber evidence="2">4.4.1.13</ecNumber>
    </recommendedName>
</protein>
<reference evidence="7 8" key="1">
    <citation type="submission" date="2016-11" db="EMBL/GenBank/DDBJ databases">
        <authorList>
            <person name="Varghese N."/>
            <person name="Submissions S."/>
        </authorList>
    </citation>
    <scope>NUCLEOTIDE SEQUENCE [LARGE SCALE GENOMIC DNA]</scope>
    <source>
        <strain evidence="7 8">DSM 19027</strain>
    </source>
</reference>
<dbReference type="Gene3D" id="3.40.640.10">
    <property type="entry name" value="Type I PLP-dependent aspartate aminotransferase-like (Major domain)"/>
    <property type="match status" value="1"/>
</dbReference>
<evidence type="ECO:0000256" key="1">
    <source>
        <dbReference type="ARBA" id="ARBA00001933"/>
    </source>
</evidence>
<dbReference type="InterPro" id="IPR015424">
    <property type="entry name" value="PyrdxlP-dep_Trfase"/>
</dbReference>
<dbReference type="GO" id="GO:0047804">
    <property type="term" value="F:cysteine-S-conjugate beta-lyase activity"/>
    <property type="evidence" value="ECO:0007669"/>
    <property type="project" value="UniProtKB-EC"/>
</dbReference>
<dbReference type="OrthoDB" id="9802872at2"/>
<dbReference type="SUPFAM" id="SSF53383">
    <property type="entry name" value="PLP-dependent transferases"/>
    <property type="match status" value="1"/>
</dbReference>
<dbReference type="PANTHER" id="PTHR43525">
    <property type="entry name" value="PROTEIN MALY"/>
    <property type="match status" value="1"/>
</dbReference>
<evidence type="ECO:0000313" key="8">
    <source>
        <dbReference type="Proteomes" id="UP000324781"/>
    </source>
</evidence>
<accession>A0A1M6AR85</accession>
<organism evidence="7 8">
    <name type="scientific">Thermoclostridium caenicola</name>
    <dbReference type="NCBI Taxonomy" id="659425"/>
    <lineage>
        <taxon>Bacteria</taxon>
        <taxon>Bacillati</taxon>
        <taxon>Bacillota</taxon>
        <taxon>Clostridia</taxon>
        <taxon>Eubacteriales</taxon>
        <taxon>Oscillospiraceae</taxon>
        <taxon>Thermoclostridium</taxon>
    </lineage>
</organism>
<sequence length="391" mass="44770">MQETFDTIIDRKNTDSIKYDFAVRRGLPEDVLPLWVADMDFRTPPCVIEALVEKSRHGIFGYSDTREDYFEVLHDWFSRQFGWQIRPEWLVKTPGVVYAICAAIRSLTNEGDAVLIQEPVYYPFSGSIRANGRKLVINQLVYSEGKYNIDFDDFEEKIIRNKVKLFILCSPHNPVGRVWTREELIRLGDICLKHGVIVIADEIHADFTYPGYQHQVFVNLKPEFSDITITCTAPTKTFNLAGLQISNIFIANQAIRRKFKQEITRSGYSQPNIMGIVACRAAYRDGGPWLEELKKYLKSNLDYLREFLEKRLPRIKLVEPEGTYLVWLDCSALGLDDNALEDLIVNKAKLWLDSGTMFGAGGEGFQRINIACPRAILEQALTQLENAVSQL</sequence>
<dbReference type="PANTHER" id="PTHR43525:SF1">
    <property type="entry name" value="PROTEIN MALY"/>
    <property type="match status" value="1"/>
</dbReference>